<feature type="chain" id="PRO_5001987188" evidence="1">
    <location>
        <begin position="19"/>
        <end position="185"/>
    </location>
</feature>
<protein>
    <submittedName>
        <fullName evidence="2">Uncharacterized protein</fullName>
    </submittedName>
</protein>
<feature type="signal peptide" evidence="1">
    <location>
        <begin position="1"/>
        <end position="18"/>
    </location>
</feature>
<evidence type="ECO:0000313" key="2">
    <source>
        <dbReference type="EMBL" id="KGO05914.1"/>
    </source>
</evidence>
<keyword evidence="1" id="KW-0732">Signal</keyword>
<accession>A0A0A2GRL4</accession>
<dbReference type="AlphaFoldDB" id="A0A0A2GRL4"/>
<evidence type="ECO:0000256" key="1">
    <source>
        <dbReference type="SAM" id="SignalP"/>
    </source>
</evidence>
<name>A0A0A2GRL4_9FLAO</name>
<sequence length="185" mass="21514">MKKLLIAVLFLGGMTAQANTVTDLDHTTERGPRYNVPQSITFTERGITFEVYTNGQFDFTQRGNRYQTRSQGRRGFNQGTPGHAYGVTYPYRNNTFVKYNRQGEIYKVGRNLIDYNRRGKVRQIGSVALRYNNGRLDRVGDMKVIYNRRGHIVDLVDYNYRTHRAQRANGRNTKIKKNKNIRVRG</sequence>
<dbReference type="EMBL" id="JSAQ01000001">
    <property type="protein sequence ID" value="KGO05914.1"/>
    <property type="molecule type" value="Genomic_DNA"/>
</dbReference>
<dbReference type="Proteomes" id="UP000030140">
    <property type="component" value="Unassembled WGS sequence"/>
</dbReference>
<dbReference type="KEGG" id="ddo:I597_1926"/>
<dbReference type="RefSeq" id="WP_035324935.1">
    <property type="nucleotide sequence ID" value="NZ_CP015125.1"/>
</dbReference>
<organism evidence="2 3">
    <name type="scientific">Dokdonia donghaensis DSW-1</name>
    <dbReference type="NCBI Taxonomy" id="1300343"/>
    <lineage>
        <taxon>Bacteria</taxon>
        <taxon>Pseudomonadati</taxon>
        <taxon>Bacteroidota</taxon>
        <taxon>Flavobacteriia</taxon>
        <taxon>Flavobacteriales</taxon>
        <taxon>Flavobacteriaceae</taxon>
        <taxon>Dokdonia</taxon>
    </lineage>
</organism>
<keyword evidence="3" id="KW-1185">Reference proteome</keyword>
<reference evidence="2 3" key="1">
    <citation type="submission" date="2014-10" db="EMBL/GenBank/DDBJ databases">
        <title>Draft genome sequence of the proteorhodopsin-containing marine bacterium Dokdonia donghaensis.</title>
        <authorList>
            <person name="Gomez-Consarnau L."/>
            <person name="Gonzalez J.M."/>
            <person name="Riedel T."/>
            <person name="Jaenicke S."/>
            <person name="Wagner-Doebler I."/>
            <person name="Fuhrman J.A."/>
        </authorList>
    </citation>
    <scope>NUCLEOTIDE SEQUENCE [LARGE SCALE GENOMIC DNA]</scope>
    <source>
        <strain evidence="2 3">DSW-1</strain>
    </source>
</reference>
<gene>
    <name evidence="2" type="ORF">NV36_03020</name>
</gene>
<dbReference type="OrthoDB" id="750023at2"/>
<comment type="caution">
    <text evidence="2">The sequence shown here is derived from an EMBL/GenBank/DDBJ whole genome shotgun (WGS) entry which is preliminary data.</text>
</comment>
<proteinExistence type="predicted"/>
<dbReference type="PATRIC" id="fig|1300343.5.peg.1936"/>
<evidence type="ECO:0000313" key="3">
    <source>
        <dbReference type="Proteomes" id="UP000030140"/>
    </source>
</evidence>